<feature type="domain" description="B transposition protein C-terminal" evidence="1">
    <location>
        <begin position="273"/>
        <end position="348"/>
    </location>
</feature>
<dbReference type="SUPFAM" id="SSF47681">
    <property type="entry name" value="C-terminal domain of B transposition protein"/>
    <property type="match status" value="1"/>
</dbReference>
<dbReference type="InterPro" id="IPR052026">
    <property type="entry name" value="ExeA_AAA_ATPase_DNA-bind"/>
</dbReference>
<proteinExistence type="predicted"/>
<dbReference type="SUPFAM" id="SSF52540">
    <property type="entry name" value="P-loop containing nucleoside triphosphate hydrolases"/>
    <property type="match status" value="1"/>
</dbReference>
<dbReference type="GO" id="GO:0016887">
    <property type="term" value="F:ATP hydrolysis activity"/>
    <property type="evidence" value="ECO:0007669"/>
    <property type="project" value="InterPro"/>
</dbReference>
<dbReference type="InterPro" id="IPR009084">
    <property type="entry name" value="B_transpositn_C"/>
</dbReference>
<gene>
    <name evidence="3" type="ORF">HQN59_13205</name>
</gene>
<dbReference type="Pfam" id="PF13401">
    <property type="entry name" value="AAA_22"/>
    <property type="match status" value="1"/>
</dbReference>
<dbReference type="AlphaFoldDB" id="A0A7Y6NP27"/>
<dbReference type="GO" id="GO:0003677">
    <property type="term" value="F:DNA binding"/>
    <property type="evidence" value="ECO:0007669"/>
    <property type="project" value="InterPro"/>
</dbReference>
<dbReference type="Gene3D" id="1.10.260.40">
    <property type="entry name" value="lambda repressor-like DNA-binding domains"/>
    <property type="match status" value="1"/>
</dbReference>
<sequence length="352" mass="38123">MDTELRRNIDSRVRQEIEDALWNVPPGAQRLQPPLSREDELAAGADDALKAEQLRTLLREMCDAGKSLRTLAVETKVSHSVLTKWLTGSYPGDNAGVLEKLRRWEHTRSVSPGELRYPGMPTWVPTQTGRDIETALAFAQREPSISVIFGGAGVGKTTAIRRYAEENNNVWVTTSSPARGSMAAALSDVADTLGMRGLPQRPDQVSRDIMQALRGTEGLLIVDEAQHLSVGALEELRSIHDSCEIGLCLSGNDSVYSKMTGGGRKAVFAQLFSRIGWRLPLRGPTAADVDAILDAWKVPGAAEHDVARRIASKPGGLRGLFQVLRQARIAAAGAPVTAQLMSMAWRDLGGDA</sequence>
<evidence type="ECO:0000259" key="2">
    <source>
        <dbReference type="Pfam" id="PF13401"/>
    </source>
</evidence>
<protein>
    <submittedName>
        <fullName evidence="3">AAA family ATPase</fullName>
    </submittedName>
</protein>
<dbReference type="PANTHER" id="PTHR35894:SF5">
    <property type="entry name" value="MU-LIKE PROPHAGE FLUMU DNA TRANSPOSITION PROTEIN B"/>
    <property type="match status" value="1"/>
</dbReference>
<dbReference type="Pfam" id="PF09077">
    <property type="entry name" value="Phage-MuB_C"/>
    <property type="match status" value="1"/>
</dbReference>
<accession>A0A7Y6NP27</accession>
<keyword evidence="4" id="KW-1185">Reference proteome</keyword>
<organism evidence="3 4">
    <name type="scientific">Piscinibacter koreensis</name>
    <dbReference type="NCBI Taxonomy" id="2742824"/>
    <lineage>
        <taxon>Bacteria</taxon>
        <taxon>Pseudomonadati</taxon>
        <taxon>Pseudomonadota</taxon>
        <taxon>Betaproteobacteria</taxon>
        <taxon>Burkholderiales</taxon>
        <taxon>Sphaerotilaceae</taxon>
        <taxon>Piscinibacter</taxon>
    </lineage>
</organism>
<dbReference type="GO" id="GO:0006313">
    <property type="term" value="P:DNA transposition"/>
    <property type="evidence" value="ECO:0007669"/>
    <property type="project" value="InterPro"/>
</dbReference>
<reference evidence="3 4" key="1">
    <citation type="submission" date="2020-06" db="EMBL/GenBank/DDBJ databases">
        <title>Schlegella sp. ID0723 isolated from air conditioner.</title>
        <authorList>
            <person name="Kim D.Y."/>
            <person name="Kim D.-U."/>
        </authorList>
    </citation>
    <scope>NUCLEOTIDE SEQUENCE [LARGE SCALE GENOMIC DNA]</scope>
    <source>
        <strain evidence="3 4">ID0723</strain>
    </source>
</reference>
<dbReference type="PANTHER" id="PTHR35894">
    <property type="entry name" value="GENERAL SECRETION PATHWAY PROTEIN A-RELATED"/>
    <property type="match status" value="1"/>
</dbReference>
<dbReference type="InterPro" id="IPR027417">
    <property type="entry name" value="P-loop_NTPase"/>
</dbReference>
<evidence type="ECO:0000313" key="4">
    <source>
        <dbReference type="Proteomes" id="UP000529637"/>
    </source>
</evidence>
<dbReference type="InterPro" id="IPR036733">
    <property type="entry name" value="B_transposit_C_sf"/>
</dbReference>
<evidence type="ECO:0000313" key="3">
    <source>
        <dbReference type="EMBL" id="NUZ06720.1"/>
    </source>
</evidence>
<dbReference type="EMBL" id="JABWMJ010000005">
    <property type="protein sequence ID" value="NUZ06720.1"/>
    <property type="molecule type" value="Genomic_DNA"/>
</dbReference>
<dbReference type="InterPro" id="IPR010982">
    <property type="entry name" value="Lambda_DNA-bd_dom_sf"/>
</dbReference>
<feature type="domain" description="ORC1/DEAH AAA+ ATPase" evidence="2">
    <location>
        <begin position="142"/>
        <end position="256"/>
    </location>
</feature>
<dbReference type="Proteomes" id="UP000529637">
    <property type="component" value="Unassembled WGS sequence"/>
</dbReference>
<name>A0A7Y6NP27_9BURK</name>
<dbReference type="Gene3D" id="3.40.50.300">
    <property type="entry name" value="P-loop containing nucleotide triphosphate hydrolases"/>
    <property type="match status" value="1"/>
</dbReference>
<dbReference type="InterPro" id="IPR049945">
    <property type="entry name" value="AAA_22"/>
</dbReference>
<dbReference type="RefSeq" id="WP_176069556.1">
    <property type="nucleotide sequence ID" value="NZ_JABWMJ010000005.1"/>
</dbReference>
<comment type="caution">
    <text evidence="3">The sequence shown here is derived from an EMBL/GenBank/DDBJ whole genome shotgun (WGS) entry which is preliminary data.</text>
</comment>
<dbReference type="Gene3D" id="1.10.1180.10">
    <property type="entry name" value="B transposition protein, C-terminal domain"/>
    <property type="match status" value="1"/>
</dbReference>
<evidence type="ECO:0000259" key="1">
    <source>
        <dbReference type="Pfam" id="PF09077"/>
    </source>
</evidence>